<keyword evidence="1" id="KW-1133">Transmembrane helix</keyword>
<protein>
    <submittedName>
        <fullName evidence="2">Uncharacterized protein</fullName>
    </submittedName>
</protein>
<keyword evidence="1" id="KW-0472">Membrane</keyword>
<keyword evidence="1" id="KW-0812">Transmembrane</keyword>
<reference evidence="4 5" key="1">
    <citation type="submission" date="2018-08" db="EMBL/GenBank/DDBJ databases">
        <title>A genome reference for cultivated species of the human gut microbiota.</title>
        <authorList>
            <person name="Zou Y."/>
            <person name="Xue W."/>
            <person name="Luo G."/>
        </authorList>
    </citation>
    <scope>NUCLEOTIDE SEQUENCE [LARGE SCALE GENOMIC DNA]</scope>
    <source>
        <strain evidence="3 4">AM22-21LB</strain>
        <strain evidence="2 5">AM43-11</strain>
    </source>
</reference>
<dbReference type="AlphaFoldDB" id="A0A3R6GSA4"/>
<evidence type="ECO:0000313" key="3">
    <source>
        <dbReference type="EMBL" id="RHG28286.1"/>
    </source>
</evidence>
<proteinExistence type="predicted"/>
<dbReference type="EMBL" id="QSFP01000003">
    <property type="protein sequence ID" value="RHA69289.1"/>
    <property type="molecule type" value="Genomic_DNA"/>
</dbReference>
<accession>A0A3R6GSA4</accession>
<dbReference type="EMBL" id="QRID01000008">
    <property type="protein sequence ID" value="RHG28286.1"/>
    <property type="molecule type" value="Genomic_DNA"/>
</dbReference>
<evidence type="ECO:0000313" key="5">
    <source>
        <dbReference type="Proteomes" id="UP000284465"/>
    </source>
</evidence>
<organism evidence="2 5">
    <name type="scientific">Roseburia intestinalis</name>
    <dbReference type="NCBI Taxonomy" id="166486"/>
    <lineage>
        <taxon>Bacteria</taxon>
        <taxon>Bacillati</taxon>
        <taxon>Bacillota</taxon>
        <taxon>Clostridia</taxon>
        <taxon>Lachnospirales</taxon>
        <taxon>Lachnospiraceae</taxon>
        <taxon>Roseburia</taxon>
    </lineage>
</organism>
<name>A0A3R6GSA4_9FIRM</name>
<gene>
    <name evidence="3" type="ORF">DW264_09665</name>
    <name evidence="2" type="ORF">DW927_03530</name>
</gene>
<evidence type="ECO:0000256" key="1">
    <source>
        <dbReference type="SAM" id="Phobius"/>
    </source>
</evidence>
<evidence type="ECO:0000313" key="2">
    <source>
        <dbReference type="EMBL" id="RHA69289.1"/>
    </source>
</evidence>
<feature type="transmembrane region" description="Helical" evidence="1">
    <location>
        <begin position="6"/>
        <end position="22"/>
    </location>
</feature>
<comment type="caution">
    <text evidence="2">The sequence shown here is derived from an EMBL/GenBank/DDBJ whole genome shotgun (WGS) entry which is preliminary data.</text>
</comment>
<dbReference type="Proteomes" id="UP000284051">
    <property type="component" value="Unassembled WGS sequence"/>
</dbReference>
<sequence>MQAVFFYFSLIWHCSLLIHIISH</sequence>
<evidence type="ECO:0000313" key="4">
    <source>
        <dbReference type="Proteomes" id="UP000284051"/>
    </source>
</evidence>
<dbReference type="Proteomes" id="UP000284465">
    <property type="component" value="Unassembled WGS sequence"/>
</dbReference>